<dbReference type="CDD" id="cd14438">
    <property type="entry name" value="Hip_N"/>
    <property type="match status" value="1"/>
</dbReference>
<evidence type="ECO:0000256" key="3">
    <source>
        <dbReference type="ARBA" id="ARBA00022803"/>
    </source>
</evidence>
<evidence type="ECO:0000256" key="6">
    <source>
        <dbReference type="SAM" id="MobiDB-lite"/>
    </source>
</evidence>
<dbReference type="PANTHER" id="PTHR45883:SF2">
    <property type="entry name" value="HSC70-INTERACTING PROTEIN"/>
    <property type="match status" value="1"/>
</dbReference>
<dbReference type="InterPro" id="IPR011990">
    <property type="entry name" value="TPR-like_helical_dom_sf"/>
</dbReference>
<dbReference type="InterPro" id="IPR041243">
    <property type="entry name" value="STI1/HOP_DP"/>
</dbReference>
<dbReference type="AlphaFoldDB" id="A0A8S9ZB98"/>
<dbReference type="InterPro" id="IPR006636">
    <property type="entry name" value="STI1_HS-bd"/>
</dbReference>
<proteinExistence type="inferred from homology"/>
<name>A0A8S9ZB98_9BILA</name>
<feature type="compositionally biased region" description="Polar residues" evidence="6">
    <location>
        <begin position="52"/>
        <end position="67"/>
    </location>
</feature>
<sequence length="385" mass="43593">MINMTDEQINLLKQFVNMCKANPALLHQPQFAFYREYIESLGAKIPPKDDSGMNTDSSKRQSNQSFDECQEDDGEDQLPPPELDNSGVIEDKTFGEEYAMGDADKEINDEDMEQAQKHRQAAQMAFSEGFILFMKSLAEFTKAIEFNPGLAILHAKRASTLLKMSKLSAAIKDCDKAIEINPDSAAAYKFRGRAHRLLGNWVEAHRDLALSCKLDYDDEANEWLREVEPNASFFKFKFILTYDLGKAKKLHDYQRAKERIIDEKENRARQERVRRAQEENKRAAEENKREGENIDLDDDVPPGLFDSFKNNPELSKIMEEIKKDPSKIGKYLNDPNILNLIGMMGGGKGGGGPPDMFNMPKSGNNSDSTSFNPEPPRKAPEPDLD</sequence>
<dbReference type="Proteomes" id="UP000605970">
    <property type="component" value="Unassembled WGS sequence"/>
</dbReference>
<dbReference type="SMART" id="SM00028">
    <property type="entry name" value="TPR"/>
    <property type="match status" value="2"/>
</dbReference>
<organism evidence="8 9">
    <name type="scientific">Meloidogyne graminicola</name>
    <dbReference type="NCBI Taxonomy" id="189291"/>
    <lineage>
        <taxon>Eukaryota</taxon>
        <taxon>Metazoa</taxon>
        <taxon>Ecdysozoa</taxon>
        <taxon>Nematoda</taxon>
        <taxon>Chromadorea</taxon>
        <taxon>Rhabditida</taxon>
        <taxon>Tylenchina</taxon>
        <taxon>Tylenchomorpha</taxon>
        <taxon>Tylenchoidea</taxon>
        <taxon>Meloidogynidae</taxon>
        <taxon>Meloidogyninae</taxon>
        <taxon>Meloidogyne</taxon>
    </lineage>
</organism>
<dbReference type="OrthoDB" id="533763at2759"/>
<dbReference type="Gene3D" id="1.10.260.100">
    <property type="match status" value="1"/>
</dbReference>
<dbReference type="GO" id="GO:0030544">
    <property type="term" value="F:Hsp70 protein binding"/>
    <property type="evidence" value="ECO:0007669"/>
    <property type="project" value="TreeGrafter"/>
</dbReference>
<feature type="compositionally biased region" description="Basic and acidic residues" evidence="6">
    <location>
        <begin position="266"/>
        <end position="292"/>
    </location>
</feature>
<dbReference type="InterPro" id="IPR019734">
    <property type="entry name" value="TPR_rpt"/>
</dbReference>
<evidence type="ECO:0000313" key="8">
    <source>
        <dbReference type="EMBL" id="KAF7625929.1"/>
    </source>
</evidence>
<dbReference type="Gene3D" id="1.25.40.10">
    <property type="entry name" value="Tetratricopeptide repeat domain"/>
    <property type="match status" value="1"/>
</dbReference>
<comment type="caution">
    <text evidence="8">The sequence shown here is derived from an EMBL/GenBank/DDBJ whole genome shotgun (WGS) entry which is preliminary data.</text>
</comment>
<accession>A0A8S9ZB98</accession>
<dbReference type="PANTHER" id="PTHR45883">
    <property type="entry name" value="HSC70-INTERACTING PROTEIN"/>
    <property type="match status" value="1"/>
</dbReference>
<evidence type="ECO:0000256" key="1">
    <source>
        <dbReference type="ARBA" id="ARBA00009015"/>
    </source>
</evidence>
<dbReference type="FunFam" id="6.10.250.3420:FF:000001">
    <property type="entry name" value="Hsc70-interacting protein-like protein"/>
    <property type="match status" value="1"/>
</dbReference>
<feature type="compositionally biased region" description="Polar residues" evidence="6">
    <location>
        <begin position="361"/>
        <end position="372"/>
    </location>
</feature>
<comment type="similarity">
    <text evidence="1">Belongs to the FAM10 family.</text>
</comment>
<dbReference type="Pfam" id="PF18253">
    <property type="entry name" value="HipN"/>
    <property type="match status" value="1"/>
</dbReference>
<reference evidence="8" key="1">
    <citation type="journal article" date="2020" name="Ecol. Evol.">
        <title>Genome structure and content of the rice root-knot nematode (Meloidogyne graminicola).</title>
        <authorList>
            <person name="Phan N.T."/>
            <person name="Danchin E.G.J."/>
            <person name="Klopp C."/>
            <person name="Perfus-Barbeoch L."/>
            <person name="Kozlowski D.K."/>
            <person name="Koutsovoulos G.D."/>
            <person name="Lopez-Roques C."/>
            <person name="Bouchez O."/>
            <person name="Zahm M."/>
            <person name="Besnard G."/>
            <person name="Bellafiore S."/>
        </authorList>
    </citation>
    <scope>NUCLEOTIDE SEQUENCE</scope>
    <source>
        <strain evidence="8">VN-18</strain>
    </source>
</reference>
<gene>
    <name evidence="8" type="ORF">Mgra_00009899</name>
</gene>
<keyword evidence="3 5" id="KW-0802">TPR repeat</keyword>
<evidence type="ECO:0000313" key="9">
    <source>
        <dbReference type="Proteomes" id="UP000605970"/>
    </source>
</evidence>
<evidence type="ECO:0000259" key="7">
    <source>
        <dbReference type="SMART" id="SM00727"/>
    </source>
</evidence>
<dbReference type="InterPro" id="IPR034649">
    <property type="entry name" value="Hip_N"/>
</dbReference>
<keyword evidence="2" id="KW-0677">Repeat</keyword>
<evidence type="ECO:0000256" key="2">
    <source>
        <dbReference type="ARBA" id="ARBA00022737"/>
    </source>
</evidence>
<dbReference type="PROSITE" id="PS50005">
    <property type="entry name" value="TPR"/>
    <property type="match status" value="1"/>
</dbReference>
<feature type="region of interest" description="Disordered" evidence="6">
    <location>
        <begin position="266"/>
        <end position="302"/>
    </location>
</feature>
<dbReference type="GO" id="GO:0046983">
    <property type="term" value="F:protein dimerization activity"/>
    <property type="evidence" value="ECO:0007669"/>
    <property type="project" value="InterPro"/>
</dbReference>
<dbReference type="EMBL" id="JABEBT010000193">
    <property type="protein sequence ID" value="KAF7625929.1"/>
    <property type="molecule type" value="Genomic_DNA"/>
</dbReference>
<dbReference type="Pfam" id="PF17830">
    <property type="entry name" value="STI1-HOP_DP"/>
    <property type="match status" value="1"/>
</dbReference>
<comment type="function">
    <text evidence="4">One HIP oligomer binds the ATPase domains of at least two HSC70 molecules dependent on activation of the HSC70 ATPase by HSP40. Stabilizes the ADP state of HSC70 that has a high affinity for substrate protein. Through its own chaperone activity, it may contribute to the interaction of HSC70 with various target proteins.</text>
</comment>
<dbReference type="Gene3D" id="6.10.250.3420">
    <property type="match status" value="1"/>
</dbReference>
<feature type="compositionally biased region" description="Basic and acidic residues" evidence="6">
    <location>
        <begin position="375"/>
        <end position="385"/>
    </location>
</feature>
<keyword evidence="9" id="KW-1185">Reference proteome</keyword>
<feature type="region of interest" description="Disordered" evidence="6">
    <location>
        <begin position="45"/>
        <end position="89"/>
    </location>
</feature>
<dbReference type="SMART" id="SM00727">
    <property type="entry name" value="STI1"/>
    <property type="match status" value="1"/>
</dbReference>
<evidence type="ECO:0000256" key="5">
    <source>
        <dbReference type="PROSITE-ProRule" id="PRU00339"/>
    </source>
</evidence>
<feature type="region of interest" description="Disordered" evidence="6">
    <location>
        <begin position="346"/>
        <end position="385"/>
    </location>
</feature>
<evidence type="ECO:0000256" key="4">
    <source>
        <dbReference type="ARBA" id="ARBA00037033"/>
    </source>
</evidence>
<protein>
    <submittedName>
        <fullName evidence="8">TPR_REGION domain-containing protein</fullName>
    </submittedName>
</protein>
<dbReference type="SUPFAM" id="SSF48452">
    <property type="entry name" value="TPR-like"/>
    <property type="match status" value="1"/>
</dbReference>
<feature type="domain" description="STI1" evidence="7">
    <location>
        <begin position="301"/>
        <end position="341"/>
    </location>
</feature>
<feature type="repeat" description="TPR" evidence="5">
    <location>
        <begin position="151"/>
        <end position="184"/>
    </location>
</feature>